<dbReference type="EMBL" id="JAEAOA010001782">
    <property type="protein sequence ID" value="KAK3609836.1"/>
    <property type="molecule type" value="Genomic_DNA"/>
</dbReference>
<dbReference type="AlphaFoldDB" id="A0AAE0TGJ3"/>
<organism evidence="1 2">
    <name type="scientific">Potamilus streckersoni</name>
    <dbReference type="NCBI Taxonomy" id="2493646"/>
    <lineage>
        <taxon>Eukaryota</taxon>
        <taxon>Metazoa</taxon>
        <taxon>Spiralia</taxon>
        <taxon>Lophotrochozoa</taxon>
        <taxon>Mollusca</taxon>
        <taxon>Bivalvia</taxon>
        <taxon>Autobranchia</taxon>
        <taxon>Heteroconchia</taxon>
        <taxon>Palaeoheterodonta</taxon>
        <taxon>Unionida</taxon>
        <taxon>Unionoidea</taxon>
        <taxon>Unionidae</taxon>
        <taxon>Ambleminae</taxon>
        <taxon>Lampsilini</taxon>
        <taxon>Potamilus</taxon>
    </lineage>
</organism>
<reference evidence="1" key="3">
    <citation type="submission" date="2023-05" db="EMBL/GenBank/DDBJ databases">
        <authorList>
            <person name="Smith C.H."/>
        </authorList>
    </citation>
    <scope>NUCLEOTIDE SEQUENCE</scope>
    <source>
        <strain evidence="1">CHS0354</strain>
        <tissue evidence="1">Mantle</tissue>
    </source>
</reference>
<comment type="caution">
    <text evidence="1">The sequence shown here is derived from an EMBL/GenBank/DDBJ whole genome shotgun (WGS) entry which is preliminary data.</text>
</comment>
<evidence type="ECO:0000313" key="1">
    <source>
        <dbReference type="EMBL" id="KAK3609836.1"/>
    </source>
</evidence>
<dbReference type="Proteomes" id="UP001195483">
    <property type="component" value="Unassembled WGS sequence"/>
</dbReference>
<proteinExistence type="predicted"/>
<protein>
    <submittedName>
        <fullName evidence="1">Uncharacterized protein</fullName>
    </submittedName>
</protein>
<reference evidence="1" key="1">
    <citation type="journal article" date="2021" name="Genome Biol. Evol.">
        <title>A High-Quality Reference Genome for a Parasitic Bivalve with Doubly Uniparental Inheritance (Bivalvia: Unionida).</title>
        <authorList>
            <person name="Smith C.H."/>
        </authorList>
    </citation>
    <scope>NUCLEOTIDE SEQUENCE</scope>
    <source>
        <strain evidence="1">CHS0354</strain>
    </source>
</reference>
<evidence type="ECO:0000313" key="2">
    <source>
        <dbReference type="Proteomes" id="UP001195483"/>
    </source>
</evidence>
<gene>
    <name evidence="1" type="ORF">CHS0354_029876</name>
</gene>
<sequence length="122" mass="13946">MSQIFVPPLTMLDIDMDCRPRSVLHNQETCIDWEDDKQLQELDFADNTALMAASLADMQQKIYSYVPLKYREHGTRRGTSKHGNERSQFSAVLSAVLMATIQQRIGKAIEGFKDLSKIRNLN</sequence>
<keyword evidence="2" id="KW-1185">Reference proteome</keyword>
<accession>A0AAE0TGJ3</accession>
<name>A0AAE0TGJ3_9BIVA</name>
<reference evidence="1" key="2">
    <citation type="journal article" date="2021" name="Genome Biol. Evol.">
        <title>Developing a high-quality reference genome for a parasitic bivalve with doubly uniparental inheritance (Bivalvia: Unionida).</title>
        <authorList>
            <person name="Smith C.H."/>
        </authorList>
    </citation>
    <scope>NUCLEOTIDE SEQUENCE</scope>
    <source>
        <strain evidence="1">CHS0354</strain>
        <tissue evidence="1">Mantle</tissue>
    </source>
</reference>